<feature type="region of interest" description="Disordered" evidence="5">
    <location>
        <begin position="82"/>
        <end position="104"/>
    </location>
</feature>
<dbReference type="RefSeq" id="XP_033767014.1">
    <property type="nucleotide sequence ID" value="XM_033911123.1"/>
</dbReference>
<evidence type="ECO:0000256" key="1">
    <source>
        <dbReference type="ARBA" id="ARBA00004141"/>
    </source>
</evidence>
<dbReference type="GO" id="GO:0016020">
    <property type="term" value="C:membrane"/>
    <property type="evidence" value="ECO:0007669"/>
    <property type="project" value="UniProtKB-SubCell"/>
</dbReference>
<dbReference type="KEGG" id="spao:SPAR_I01290"/>
<dbReference type="VEuPathDB" id="FungiDB:SPAR_I01290"/>
<protein>
    <submittedName>
        <fullName evidence="7">Ema17p</fullName>
    </submittedName>
</protein>
<dbReference type="Pfam" id="PF15701">
    <property type="entry name" value="DUF4668"/>
    <property type="match status" value="1"/>
</dbReference>
<organism evidence="7">
    <name type="scientific">Saccharomyces paradoxus</name>
    <name type="common">Yeast</name>
    <name type="synonym">Saccharomyces douglasii</name>
    <dbReference type="NCBI Taxonomy" id="27291"/>
    <lineage>
        <taxon>Eukaryota</taxon>
        <taxon>Fungi</taxon>
        <taxon>Dikarya</taxon>
        <taxon>Ascomycota</taxon>
        <taxon>Saccharomycotina</taxon>
        <taxon>Saccharomycetes</taxon>
        <taxon>Saccharomycetales</taxon>
        <taxon>Saccharomycetaceae</taxon>
        <taxon>Saccharomyces</taxon>
    </lineage>
</organism>
<comment type="subcellular location">
    <subcellularLocation>
        <location evidence="1">Membrane</location>
        <topology evidence="1">Multi-pass membrane protein</topology>
    </subcellularLocation>
</comment>
<evidence type="ECO:0000313" key="7">
    <source>
        <dbReference type="RefSeq" id="XP_033767014.1"/>
    </source>
</evidence>
<evidence type="ECO:0000256" key="6">
    <source>
        <dbReference type="SAM" id="Phobius"/>
    </source>
</evidence>
<dbReference type="OrthoDB" id="4037559at2759"/>
<evidence type="ECO:0000256" key="4">
    <source>
        <dbReference type="ARBA" id="ARBA00023136"/>
    </source>
</evidence>
<name>A0A8B8UTE1_SACPA</name>
<reference evidence="7" key="3">
    <citation type="submission" date="2025-07" db="EMBL/GenBank/DDBJ databases">
        <authorList>
            <consortium name="NCBI Genome Project"/>
        </authorList>
    </citation>
    <scope>NUCLEOTIDE SEQUENCE</scope>
    <source>
        <strain evidence="7">CBS432</strain>
    </source>
</reference>
<sequence length="104" mass="11417">MQNIKEDKSTIPAPNKDAILPPLAIRFTIKAMQMSNQGINVPGTAKPGHRDYSSLAIQMGVIVALIHLMTAHVFKEYYLHNGPLETGDRTSTDEKKSASEEAII</sequence>
<keyword evidence="2 6" id="KW-0812">Transmembrane</keyword>
<accession>A0A8B8UTE1</accession>
<proteinExistence type="predicted"/>
<dbReference type="GeneID" id="54631333"/>
<reference evidence="7" key="1">
    <citation type="journal article" date="2017" name="Nat. Genet.">
        <title>Contrasting evolutionary genome dynamics between domesticated and wild yeasts.</title>
        <authorList>
            <person name="Yue J.X."/>
            <person name="Li J."/>
            <person name="Aigrain L."/>
            <person name="Hallin J."/>
            <person name="Persson K."/>
            <person name="Oliver K."/>
            <person name="Bergstrom A."/>
            <person name="Coupland P."/>
            <person name="Warringer J."/>
            <person name="Lagomarsino M.C."/>
            <person name="Fischer G."/>
            <person name="Durbin R."/>
            <person name="Liti G."/>
        </authorList>
    </citation>
    <scope>NUCLEOTIDE SEQUENCE</scope>
    <source>
        <strain evidence="7">CBS432</strain>
    </source>
</reference>
<dbReference type="AlphaFoldDB" id="A0A8B8UTE1"/>
<gene>
    <name evidence="7" type="primary">EMA17</name>
    <name evidence="7" type="ORF">SPAR_I01290</name>
</gene>
<feature type="transmembrane region" description="Helical" evidence="6">
    <location>
        <begin position="55"/>
        <end position="74"/>
    </location>
</feature>
<feature type="compositionally biased region" description="Basic and acidic residues" evidence="5">
    <location>
        <begin position="86"/>
        <end position="104"/>
    </location>
</feature>
<dbReference type="InterPro" id="IPR031427">
    <property type="entry name" value="DUF4668"/>
</dbReference>
<evidence type="ECO:0000256" key="5">
    <source>
        <dbReference type="SAM" id="MobiDB-lite"/>
    </source>
</evidence>
<keyword evidence="3 6" id="KW-1133">Transmembrane helix</keyword>
<reference evidence="7" key="4">
    <citation type="submission" date="2025-08" db="UniProtKB">
        <authorList>
            <consortium name="RefSeq"/>
        </authorList>
    </citation>
    <scope>IDENTIFICATION</scope>
    <source>
        <strain evidence="7">CBS432</strain>
    </source>
</reference>
<keyword evidence="4 6" id="KW-0472">Membrane</keyword>
<evidence type="ECO:0000256" key="3">
    <source>
        <dbReference type="ARBA" id="ARBA00022989"/>
    </source>
</evidence>
<evidence type="ECO:0000256" key="2">
    <source>
        <dbReference type="ARBA" id="ARBA00022692"/>
    </source>
</evidence>
<reference evidence="7" key="2">
    <citation type="submission" date="2020-01" db="EMBL/GenBank/DDBJ databases">
        <title>Population-level Yeast Reference Genomes.</title>
        <authorList>
            <person name="Yue J.-X."/>
        </authorList>
    </citation>
    <scope>NUCLEOTIDE SEQUENCE</scope>
    <source>
        <strain evidence="7">CBS432</strain>
    </source>
</reference>